<accession>A0A919SV97</accession>
<dbReference type="Proteomes" id="UP000681340">
    <property type="component" value="Unassembled WGS sequence"/>
</dbReference>
<name>A0A919SV97_9ACTN</name>
<evidence type="ECO:0000313" key="2">
    <source>
        <dbReference type="Proteomes" id="UP000681340"/>
    </source>
</evidence>
<keyword evidence="2" id="KW-1185">Reference proteome</keyword>
<protein>
    <submittedName>
        <fullName evidence="1">Uncharacterized protein</fullName>
    </submittedName>
</protein>
<proteinExistence type="predicted"/>
<dbReference type="EMBL" id="BOQL01000072">
    <property type="protein sequence ID" value="GIM78141.1"/>
    <property type="molecule type" value="Genomic_DNA"/>
</dbReference>
<reference evidence="1" key="1">
    <citation type="submission" date="2021-03" db="EMBL/GenBank/DDBJ databases">
        <title>Whole genome shotgun sequence of Actinoplanes auranticolor NBRC 12245.</title>
        <authorList>
            <person name="Komaki H."/>
            <person name="Tamura T."/>
        </authorList>
    </citation>
    <scope>NUCLEOTIDE SEQUENCE</scope>
    <source>
        <strain evidence="1">NBRC 12245</strain>
    </source>
</reference>
<gene>
    <name evidence="1" type="ORF">Aau02nite_79410</name>
</gene>
<organism evidence="1 2">
    <name type="scientific">Actinoplanes auranticolor</name>
    <dbReference type="NCBI Taxonomy" id="47988"/>
    <lineage>
        <taxon>Bacteria</taxon>
        <taxon>Bacillati</taxon>
        <taxon>Actinomycetota</taxon>
        <taxon>Actinomycetes</taxon>
        <taxon>Micromonosporales</taxon>
        <taxon>Micromonosporaceae</taxon>
        <taxon>Actinoplanes</taxon>
    </lineage>
</organism>
<dbReference type="RefSeq" id="WP_212993755.1">
    <property type="nucleotide sequence ID" value="NZ_BAABEA010000016.1"/>
</dbReference>
<sequence length="277" mass="28854">MTAPPRLFLGLLDDAAIFPPGNVPLPEAVRAHRDRRSSPTAPLLGPFICALPRWAELATALTAGSPLPVSLTLPGGVADIPAAVARAQDEPRVELVALEVPASAAGLSELVTAVDRHVPPAVRTYVELPWADVTAATVATLVAAGLRLKIRTGGAVPAAFPGERQLAAVLDTAVRGGLAFKLTAGLHDPVRHRDPTTGFEHHGYLNVLLATGHALRGADVAEALADQDGVRVATAIAGLDDPLAGRIRQHFISFGTCSITEPVDGLLRHGLLPEDPR</sequence>
<comment type="caution">
    <text evidence="1">The sequence shown here is derived from an EMBL/GenBank/DDBJ whole genome shotgun (WGS) entry which is preliminary data.</text>
</comment>
<dbReference type="AlphaFoldDB" id="A0A919SV97"/>
<evidence type="ECO:0000313" key="1">
    <source>
        <dbReference type="EMBL" id="GIM78141.1"/>
    </source>
</evidence>